<accession>A0AAW0WCG8</accession>
<dbReference type="EMBL" id="JARKIK010000066">
    <property type="protein sequence ID" value="KAK8729855.1"/>
    <property type="molecule type" value="Genomic_DNA"/>
</dbReference>
<gene>
    <name evidence="2" type="ORF">OTU49_008356</name>
</gene>
<keyword evidence="1" id="KW-0812">Transmembrane</keyword>
<comment type="caution">
    <text evidence="2">The sequence shown here is derived from an EMBL/GenBank/DDBJ whole genome shotgun (WGS) entry which is preliminary data.</text>
</comment>
<dbReference type="AlphaFoldDB" id="A0AAW0WCG8"/>
<keyword evidence="3" id="KW-1185">Reference proteome</keyword>
<sequence length="113" mass="12333">TTTTAAQCYMTLMENDGYMKEDSCCNSQKQDIHPTAPVGSSTTVIIQGDSVLPQTSCQCIEKQDTCTCSSSAPKTKVELVTWVKPKGWMLLVIIVAFVAWSAIYFTLSGLDKI</sequence>
<dbReference type="Proteomes" id="UP001445076">
    <property type="component" value="Unassembled WGS sequence"/>
</dbReference>
<keyword evidence="1" id="KW-1133">Transmembrane helix</keyword>
<keyword evidence="1" id="KW-0472">Membrane</keyword>
<protein>
    <submittedName>
        <fullName evidence="2">Uncharacterized protein</fullName>
    </submittedName>
</protein>
<proteinExistence type="predicted"/>
<organism evidence="2 3">
    <name type="scientific">Cherax quadricarinatus</name>
    <name type="common">Australian red claw crayfish</name>
    <dbReference type="NCBI Taxonomy" id="27406"/>
    <lineage>
        <taxon>Eukaryota</taxon>
        <taxon>Metazoa</taxon>
        <taxon>Ecdysozoa</taxon>
        <taxon>Arthropoda</taxon>
        <taxon>Crustacea</taxon>
        <taxon>Multicrustacea</taxon>
        <taxon>Malacostraca</taxon>
        <taxon>Eumalacostraca</taxon>
        <taxon>Eucarida</taxon>
        <taxon>Decapoda</taxon>
        <taxon>Pleocyemata</taxon>
        <taxon>Astacidea</taxon>
        <taxon>Parastacoidea</taxon>
        <taxon>Parastacidae</taxon>
        <taxon>Cherax</taxon>
    </lineage>
</organism>
<evidence type="ECO:0000313" key="2">
    <source>
        <dbReference type="EMBL" id="KAK8729855.1"/>
    </source>
</evidence>
<evidence type="ECO:0000256" key="1">
    <source>
        <dbReference type="SAM" id="Phobius"/>
    </source>
</evidence>
<evidence type="ECO:0000313" key="3">
    <source>
        <dbReference type="Proteomes" id="UP001445076"/>
    </source>
</evidence>
<feature type="non-terminal residue" evidence="2">
    <location>
        <position position="1"/>
    </location>
</feature>
<feature type="transmembrane region" description="Helical" evidence="1">
    <location>
        <begin position="88"/>
        <end position="107"/>
    </location>
</feature>
<name>A0AAW0WCG8_CHEQU</name>
<reference evidence="2 3" key="1">
    <citation type="journal article" date="2024" name="BMC Genomics">
        <title>Genome assembly of redclaw crayfish (Cherax quadricarinatus) provides insights into its immune adaptation and hypoxia tolerance.</title>
        <authorList>
            <person name="Liu Z."/>
            <person name="Zheng J."/>
            <person name="Li H."/>
            <person name="Fang K."/>
            <person name="Wang S."/>
            <person name="He J."/>
            <person name="Zhou D."/>
            <person name="Weng S."/>
            <person name="Chi M."/>
            <person name="Gu Z."/>
            <person name="He J."/>
            <person name="Li F."/>
            <person name="Wang M."/>
        </authorList>
    </citation>
    <scope>NUCLEOTIDE SEQUENCE [LARGE SCALE GENOMIC DNA]</scope>
    <source>
        <strain evidence="2">ZL_2023a</strain>
    </source>
</reference>